<evidence type="ECO:0000313" key="2">
    <source>
        <dbReference type="EMBL" id="ESP89662.1"/>
    </source>
</evidence>
<dbReference type="STRING" id="1324957.K933_03056"/>
<feature type="compositionally biased region" description="Low complexity" evidence="1">
    <location>
        <begin position="71"/>
        <end position="81"/>
    </location>
</feature>
<proteinExistence type="predicted"/>
<feature type="compositionally biased region" description="Polar residues" evidence="1">
    <location>
        <begin position="59"/>
        <end position="70"/>
    </location>
</feature>
<gene>
    <name evidence="2" type="ORF">K933_03056</name>
</gene>
<dbReference type="Proteomes" id="UP000017840">
    <property type="component" value="Unassembled WGS sequence"/>
</dbReference>
<feature type="compositionally biased region" description="Low complexity" evidence="1">
    <location>
        <begin position="1"/>
        <end position="32"/>
    </location>
</feature>
<evidence type="ECO:0000313" key="3">
    <source>
        <dbReference type="Proteomes" id="UP000017840"/>
    </source>
</evidence>
<keyword evidence="3" id="KW-1185">Reference proteome</keyword>
<name>V4J2N3_9EURY</name>
<feature type="compositionally biased region" description="Acidic residues" evidence="1">
    <location>
        <begin position="33"/>
        <end position="48"/>
    </location>
</feature>
<reference evidence="2 3" key="1">
    <citation type="journal article" date="2013" name="Genome Announc.">
        <title>Draft Genome Sequence of 'Candidatus Halobonum tyrrellensis' Strain G22, Isolated from the Hypersaline Waters of Lake Tyrrell, Australia.</title>
        <authorList>
            <person name="Ugalde J.A."/>
            <person name="Narasingarao P."/>
            <person name="Kuo S."/>
            <person name="Podell S."/>
            <person name="Allen E.E."/>
        </authorList>
    </citation>
    <scope>NUCLEOTIDE SEQUENCE [LARGE SCALE GENOMIC DNA]</scope>
    <source>
        <strain evidence="2 3">G22</strain>
    </source>
</reference>
<dbReference type="Pfam" id="PF20773">
    <property type="entry name" value="InhA-like_MAM"/>
    <property type="match status" value="1"/>
</dbReference>
<dbReference type="PATRIC" id="fig|1324957.4.peg.623"/>
<dbReference type="AlphaFoldDB" id="V4J2N3"/>
<comment type="caution">
    <text evidence="2">The sequence shown here is derived from an EMBL/GenBank/DDBJ whole genome shotgun (WGS) entry which is preliminary data.</text>
</comment>
<dbReference type="eggNOG" id="arCOG00702">
    <property type="taxonomic scope" value="Archaea"/>
</dbReference>
<accession>V4J2N3</accession>
<feature type="region of interest" description="Disordered" evidence="1">
    <location>
        <begin position="1"/>
        <end position="81"/>
    </location>
</feature>
<sequence length="850" mass="91391">MGASASAVGTGATAQPAATGAADAPTAAADAADAADETDDNDSADAADDPTPVDVPSSRMRNFTLDTSGLSAPTGGSQAAASAAAPTADATVGTTKQFPSVDFVTGEYYFKNYTLRRVSDNGAIWVANDLSWPENDTRADPNVTEAQLDYLIEEFEGNIYPTESELFREPQPHYGNDSALAAQGAVPRDYYKTSNESRTIMLVDNVQDENYYNESYPLYTAGFFSPTIEQYTDRNVVTIDAYDWANGTGTPEAPWRPDDGSNESHQVEGTFAHEYQHLLHSDQDPDEVSWVNEGLSDYAELAVGYGVPSSHVPAYEQLPSNSLVEWEDQGSINALADYGGAFLFMLYGEQRYGEEFVRAAFEDGNDSIAGVNDALDRVGASENYTELYQDFSAALVGDAGADGPAPYSFERVELNVNTSDEVLYTRNNVTASWGNAYETIDASGDATVENITVGGIDTLPTQWEATANPVDANETVLASGAGNLADRFAIVEADLNDTSSPTLGFDAYYDIERGWDYAYVQVSTDGGDTWTSLSNENTTDYLASPDGAYPPVAENRPGFTGDTGGEWTEQTFDLSAYAGEDVLIGFRYIGDYAAQGNSSTVPGTGMYVRDVSVSGTNVSYDGSSADPFASLDEVRDEYVDYQYSVIGLDETGGVVGVEQYPLRSFPDSGTRTLTDLPAGENVSEYVLTVTRASEQGEFGTVPYEYEVGYADDGPDEAETTTYQVDFVAGEPYERIGGEYPLYAEEDRLLRFAHGTADDGITERGTAWPNESVRDAVDYGHVVEHDDGTASVSFTVADGENVTLSLATYEKPDAGFDPSVTQSLWNASTGTYGPGNHTITVDLPDDSDDRR</sequence>
<organism evidence="2 3">
    <name type="scientific">Candidatus Halobonum tyrrellensis G22</name>
    <dbReference type="NCBI Taxonomy" id="1324957"/>
    <lineage>
        <taxon>Archaea</taxon>
        <taxon>Methanobacteriati</taxon>
        <taxon>Methanobacteriota</taxon>
        <taxon>Stenosarchaea group</taxon>
        <taxon>Halobacteria</taxon>
        <taxon>Halobacteriales</taxon>
        <taxon>Haloferacaceae</taxon>
        <taxon>Candidatus Halobonum</taxon>
    </lineage>
</organism>
<protein>
    <submittedName>
        <fullName evidence="2">Peptidase M6 immune inhibitor A</fullName>
    </submittedName>
</protein>
<evidence type="ECO:0000256" key="1">
    <source>
        <dbReference type="SAM" id="MobiDB-lite"/>
    </source>
</evidence>
<dbReference type="EMBL" id="ASGZ01000007">
    <property type="protein sequence ID" value="ESP89662.1"/>
    <property type="molecule type" value="Genomic_DNA"/>
</dbReference>